<dbReference type="EMBL" id="MDYQ01000047">
    <property type="protein sequence ID" value="PRP85302.1"/>
    <property type="molecule type" value="Genomic_DNA"/>
</dbReference>
<organism evidence="2 3">
    <name type="scientific">Planoprotostelium fungivorum</name>
    <dbReference type="NCBI Taxonomy" id="1890364"/>
    <lineage>
        <taxon>Eukaryota</taxon>
        <taxon>Amoebozoa</taxon>
        <taxon>Evosea</taxon>
        <taxon>Variosea</taxon>
        <taxon>Cavosteliida</taxon>
        <taxon>Cavosteliaceae</taxon>
        <taxon>Planoprotostelium</taxon>
    </lineage>
</organism>
<evidence type="ECO:0000313" key="2">
    <source>
        <dbReference type="EMBL" id="PRP85302.1"/>
    </source>
</evidence>
<protein>
    <submittedName>
        <fullName evidence="2">Uncharacterized protein</fullName>
    </submittedName>
</protein>
<evidence type="ECO:0000256" key="1">
    <source>
        <dbReference type="SAM" id="MobiDB-lite"/>
    </source>
</evidence>
<feature type="compositionally biased region" description="Low complexity" evidence="1">
    <location>
        <begin position="1"/>
        <end position="15"/>
    </location>
</feature>
<feature type="compositionally biased region" description="Polar residues" evidence="1">
    <location>
        <begin position="318"/>
        <end position="334"/>
    </location>
</feature>
<dbReference type="InParanoid" id="A0A2P6NMZ5"/>
<sequence length="334" mass="38353">MSQSISLDSSLSNLLTEDIQPDSEETKRSSKRKRGECGLQQYEAGVWSCFCGQKRKSASSFRCHLKRPSFQPRNDEASAPATPSFGSLFPFDLLPPTSQTPTDEMSIVMELSHKQDDRPMKKMRIEVDDEECTNTSQVECSLQDYISEHHRQMTFPEALCVAKKLEESHVISFRDVEEIYGNKCNQYSVSANFHATRVSKTLLSHLPVVLHRKSTKEGWWVYRKSDDPYSLLRMTVQNSPPPVTFFSSEDMAYLLSLHSKSADIIKFVLACHLGRDQVERQYGWKTLDAINEKMKTIEKDMDTRVDEYLEKIKEAPPTASSQKKQMNRMSSRKK</sequence>
<dbReference type="Proteomes" id="UP000241769">
    <property type="component" value="Unassembled WGS sequence"/>
</dbReference>
<feature type="region of interest" description="Disordered" evidence="1">
    <location>
        <begin position="311"/>
        <end position="334"/>
    </location>
</feature>
<name>A0A2P6NMZ5_9EUKA</name>
<accession>A0A2P6NMZ5</accession>
<keyword evidence="3" id="KW-1185">Reference proteome</keyword>
<feature type="region of interest" description="Disordered" evidence="1">
    <location>
        <begin position="1"/>
        <end position="35"/>
    </location>
</feature>
<dbReference type="AlphaFoldDB" id="A0A2P6NMZ5"/>
<reference evidence="2 3" key="1">
    <citation type="journal article" date="2018" name="Genome Biol. Evol.">
        <title>Multiple Roots of Fruiting Body Formation in Amoebozoa.</title>
        <authorList>
            <person name="Hillmann F."/>
            <person name="Forbes G."/>
            <person name="Novohradska S."/>
            <person name="Ferling I."/>
            <person name="Riege K."/>
            <person name="Groth M."/>
            <person name="Westermann M."/>
            <person name="Marz M."/>
            <person name="Spaller T."/>
            <person name="Winckler T."/>
            <person name="Schaap P."/>
            <person name="Glockner G."/>
        </authorList>
    </citation>
    <scope>NUCLEOTIDE SEQUENCE [LARGE SCALE GENOMIC DNA]</scope>
    <source>
        <strain evidence="2 3">Jena</strain>
    </source>
</reference>
<evidence type="ECO:0000313" key="3">
    <source>
        <dbReference type="Proteomes" id="UP000241769"/>
    </source>
</evidence>
<comment type="caution">
    <text evidence="2">The sequence shown here is derived from an EMBL/GenBank/DDBJ whole genome shotgun (WGS) entry which is preliminary data.</text>
</comment>
<proteinExistence type="predicted"/>
<gene>
    <name evidence="2" type="ORF">PROFUN_06904</name>
</gene>